<dbReference type="Pfam" id="PF11941">
    <property type="entry name" value="DUF3459"/>
    <property type="match status" value="1"/>
</dbReference>
<comment type="catalytic activity">
    <reaction evidence="12 14">
        <text>hydrolysis of (1-&gt;4)-alpha-D-glucosidic linkage in 4-alpha-D-[(1-&gt;4)-alpha-D-glucanosyl]n trehalose to yield trehalose and (1-&gt;4)-alpha-D-glucan.</text>
        <dbReference type="EC" id="3.2.1.141"/>
    </reaction>
</comment>
<name>D5RRD4_9PROT</name>
<dbReference type="InterPro" id="IPR012768">
    <property type="entry name" value="Trehalose_TreZ"/>
</dbReference>
<dbReference type="UniPathway" id="UPA00299"/>
<evidence type="ECO:0000256" key="7">
    <source>
        <dbReference type="ARBA" id="ARBA00022801"/>
    </source>
</evidence>
<dbReference type="Gene3D" id="3.20.20.80">
    <property type="entry name" value="Glycosidases"/>
    <property type="match status" value="1"/>
</dbReference>
<accession>D5RRD4</accession>
<feature type="binding site" evidence="16">
    <location>
        <begin position="307"/>
        <end position="311"/>
    </location>
    <ligand>
        <name>substrate</name>
    </ligand>
</feature>
<dbReference type="CDD" id="cd11325">
    <property type="entry name" value="AmyAc_GTHase"/>
    <property type="match status" value="1"/>
</dbReference>
<dbReference type="CDD" id="cd02853">
    <property type="entry name" value="E_set_MTHase_like_N"/>
    <property type="match status" value="1"/>
</dbReference>
<feature type="binding site" evidence="16">
    <location>
        <begin position="255"/>
        <end position="260"/>
    </location>
    <ligand>
        <name>substrate</name>
    </ligand>
</feature>
<dbReference type="InterPro" id="IPR017853">
    <property type="entry name" value="GH"/>
</dbReference>
<evidence type="ECO:0000256" key="11">
    <source>
        <dbReference type="ARBA" id="ARBA00033284"/>
    </source>
</evidence>
<dbReference type="Gene3D" id="1.10.10.760">
    <property type="entry name" value="E-set domains of sugar-utilizing enzymes"/>
    <property type="match status" value="1"/>
</dbReference>
<evidence type="ECO:0000256" key="4">
    <source>
        <dbReference type="ARBA" id="ARBA00012268"/>
    </source>
</evidence>
<evidence type="ECO:0000256" key="8">
    <source>
        <dbReference type="ARBA" id="ARBA00023277"/>
    </source>
</evidence>
<sequence>MSHAYAFGALPLAGGRTRFRLWAPGQPGVTLLRRDAPPLPMRPEPDAEGWWRLEAEAPPGTRYRYALGDGPTVPDPASHAQDGDVDGWSIVTDHAAHRWKHDDWRTHPWPQSVVYELHVGAMGGFRGVIAALPRLAQLGVNTIELMPVNDFSGARNWGYDGVLPYAPDEAYGTPDELKALVDAAHGHGIAVMLDVVYNHFGPAGNYWHSIAPGFFRDDLSTPWGDAIDFRRDAVRDFFIENALFWLREYRFDGLRLDAVHAIASDSFLPELSQRVRGALSRPVYLVLENETNDATLLEQHFDAQWNDDAHHCLHVLLTGESEAYYADYADRPAEHLARSLAEGFVYQGETSKNLGHARGKPSGHLPPSAFVNAVQNHDQVGNRAFGDRIATLASTDALRAAQLVQLLSPPVPMLFMGEEFASERPFLFFTGFPSPELADAVREGRRKEFAKFAAFQDPERRARIPDPNHPDTFEASRLDPAERTRPPKAEYEAFVSALLALRRDRLAHRLAGAQSLGARLLGSAAVQAEWRLADGAVLGIAVQFGDEALPLTLPPHARLAESAPGIADAVASAELPPRSAFAWLQEPAA</sequence>
<evidence type="ECO:0000256" key="10">
    <source>
        <dbReference type="ARBA" id="ARBA00032057"/>
    </source>
</evidence>
<feature type="domain" description="Glycosyl hydrolase family 13 catalytic" evidence="19">
    <location>
        <begin position="111"/>
        <end position="460"/>
    </location>
</feature>
<evidence type="ECO:0000256" key="17">
    <source>
        <dbReference type="PIRSR" id="PIRSR006337-3"/>
    </source>
</evidence>
<gene>
    <name evidence="20" type="primary">treZ</name>
    <name evidence="20" type="ORF">HMPREF0731_3646</name>
</gene>
<feature type="binding site" evidence="16">
    <location>
        <begin position="377"/>
        <end position="382"/>
    </location>
    <ligand>
        <name>substrate</name>
    </ligand>
</feature>
<organism evidence="20 21">
    <name type="scientific">Pseudoroseomonas cervicalis ATCC 49957</name>
    <dbReference type="NCBI Taxonomy" id="525371"/>
    <lineage>
        <taxon>Bacteria</taxon>
        <taxon>Pseudomonadati</taxon>
        <taxon>Pseudomonadota</taxon>
        <taxon>Alphaproteobacteria</taxon>
        <taxon>Acetobacterales</taxon>
        <taxon>Roseomonadaceae</taxon>
        <taxon>Roseomonas</taxon>
    </lineage>
</organism>
<comment type="caution">
    <text evidence="20">The sequence shown here is derived from an EMBL/GenBank/DDBJ whole genome shotgun (WGS) entry which is preliminary data.</text>
</comment>
<evidence type="ECO:0000313" key="20">
    <source>
        <dbReference type="EMBL" id="EFH10138.1"/>
    </source>
</evidence>
<dbReference type="InterPro" id="IPR013783">
    <property type="entry name" value="Ig-like_fold"/>
</dbReference>
<dbReference type="PIRSF" id="PIRSF006337">
    <property type="entry name" value="Trehalose_TreZ"/>
    <property type="match status" value="1"/>
</dbReference>
<dbReference type="Pfam" id="PF00128">
    <property type="entry name" value="Alpha-amylase"/>
    <property type="match status" value="1"/>
</dbReference>
<dbReference type="HOGENOM" id="CLU_020726_0_0_5"/>
<evidence type="ECO:0000256" key="14">
    <source>
        <dbReference type="PIRNR" id="PIRNR006337"/>
    </source>
</evidence>
<feature type="site" description="Transition state stabilizer" evidence="17">
    <location>
        <position position="378"/>
    </location>
</feature>
<evidence type="ECO:0000256" key="18">
    <source>
        <dbReference type="SAM" id="MobiDB-lite"/>
    </source>
</evidence>
<evidence type="ECO:0000256" key="6">
    <source>
        <dbReference type="ARBA" id="ARBA00022490"/>
    </source>
</evidence>
<dbReference type="PANTHER" id="PTHR43651">
    <property type="entry name" value="1,4-ALPHA-GLUCAN-BRANCHING ENZYME"/>
    <property type="match status" value="1"/>
</dbReference>
<evidence type="ECO:0000256" key="15">
    <source>
        <dbReference type="PIRSR" id="PIRSR006337-1"/>
    </source>
</evidence>
<dbReference type="InterPro" id="IPR044901">
    <property type="entry name" value="Trehalose_TreZ_E-set_sf"/>
</dbReference>
<comment type="subcellular location">
    <subcellularLocation>
        <location evidence="1 15">Cytoplasm</location>
    </subcellularLocation>
</comment>
<dbReference type="PANTHER" id="PTHR43651:SF11">
    <property type="entry name" value="MALTO-OLIGOSYLTREHALOSE TREHALOHYDROLASE"/>
    <property type="match status" value="1"/>
</dbReference>
<evidence type="ECO:0000256" key="1">
    <source>
        <dbReference type="ARBA" id="ARBA00004496"/>
    </source>
</evidence>
<dbReference type="GO" id="GO:0005992">
    <property type="term" value="P:trehalose biosynthetic process"/>
    <property type="evidence" value="ECO:0007669"/>
    <property type="project" value="UniProtKB-UniRule"/>
</dbReference>
<evidence type="ECO:0000256" key="13">
    <source>
        <dbReference type="NCBIfam" id="TIGR02402"/>
    </source>
</evidence>
<evidence type="ECO:0000256" key="5">
    <source>
        <dbReference type="ARBA" id="ARBA00015938"/>
    </source>
</evidence>
<dbReference type="GO" id="GO:0033942">
    <property type="term" value="F:4-alpha-D-(1-&gt;4)-alpha-D-glucanotrehalose trehalohydrolase activity"/>
    <property type="evidence" value="ECO:0007669"/>
    <property type="project" value="UniProtKB-EC"/>
</dbReference>
<evidence type="ECO:0000256" key="3">
    <source>
        <dbReference type="ARBA" id="ARBA00008061"/>
    </source>
</evidence>
<dbReference type="RefSeq" id="WP_007002676.1">
    <property type="nucleotide sequence ID" value="NZ_GG770777.1"/>
</dbReference>
<dbReference type="Proteomes" id="UP000005324">
    <property type="component" value="Unassembled WGS sequence"/>
</dbReference>
<dbReference type="OrthoDB" id="9800174at2"/>
<evidence type="ECO:0000256" key="9">
    <source>
        <dbReference type="ARBA" id="ARBA00023295"/>
    </source>
</evidence>
<dbReference type="SUPFAM" id="SSF51445">
    <property type="entry name" value="(Trans)glycosidases"/>
    <property type="match status" value="1"/>
</dbReference>
<dbReference type="EC" id="3.2.1.141" evidence="4 13"/>
<protein>
    <recommendedName>
        <fullName evidence="5 13">Malto-oligosyltrehalose trehalohydrolase</fullName>
        <shortName evidence="14">MTHase</shortName>
        <ecNumber evidence="4 13">3.2.1.141</ecNumber>
    </recommendedName>
    <alternativeName>
        <fullName evidence="11 14">4-alpha-D-((1-&gt;4)-alpha-D-glucano)trehalose trehalohydrolase</fullName>
    </alternativeName>
    <alternativeName>
        <fullName evidence="10 14">Maltooligosyl trehalose trehalohydrolase</fullName>
    </alternativeName>
</protein>
<comment type="pathway">
    <text evidence="2 14">Glycan biosynthesis; trehalose biosynthesis.</text>
</comment>
<evidence type="ECO:0000256" key="16">
    <source>
        <dbReference type="PIRSR" id="PIRSR006337-2"/>
    </source>
</evidence>
<dbReference type="Gene3D" id="2.60.40.10">
    <property type="entry name" value="Immunoglobulins"/>
    <property type="match status" value="1"/>
</dbReference>
<evidence type="ECO:0000259" key="19">
    <source>
        <dbReference type="SMART" id="SM00642"/>
    </source>
</evidence>
<evidence type="ECO:0000256" key="2">
    <source>
        <dbReference type="ARBA" id="ARBA00005199"/>
    </source>
</evidence>
<dbReference type="InterPro" id="IPR006047">
    <property type="entry name" value="GH13_cat_dom"/>
</dbReference>
<dbReference type="EMBL" id="ADVL01000698">
    <property type="protein sequence ID" value="EFH10138.1"/>
    <property type="molecule type" value="Genomic_DNA"/>
</dbReference>
<dbReference type="AlphaFoldDB" id="D5RRD4"/>
<dbReference type="GO" id="GO:0005737">
    <property type="term" value="C:cytoplasm"/>
    <property type="evidence" value="ECO:0007669"/>
    <property type="project" value="UniProtKB-SubCell"/>
</dbReference>
<keyword evidence="9 14" id="KW-0326">Glycosidase</keyword>
<dbReference type="SUPFAM" id="SSF81296">
    <property type="entry name" value="E set domains"/>
    <property type="match status" value="1"/>
</dbReference>
<dbReference type="SMART" id="SM00642">
    <property type="entry name" value="Aamy"/>
    <property type="match status" value="1"/>
</dbReference>
<proteinExistence type="inferred from homology"/>
<feature type="active site" description="Nucleophile" evidence="15">
    <location>
        <position position="257"/>
    </location>
</feature>
<comment type="similarity">
    <text evidence="3 14">Belongs to the glycosyl hydrolase 13 family.</text>
</comment>
<keyword evidence="7 14" id="KW-0378">Hydrolase</keyword>
<evidence type="ECO:0000256" key="12">
    <source>
        <dbReference type="ARBA" id="ARBA00034013"/>
    </source>
</evidence>
<dbReference type="InterPro" id="IPR022567">
    <property type="entry name" value="DUF3459"/>
</dbReference>
<keyword evidence="8" id="KW-0119">Carbohydrate metabolism</keyword>
<dbReference type="NCBIfam" id="TIGR02402">
    <property type="entry name" value="trehalose_TreZ"/>
    <property type="match status" value="1"/>
</dbReference>
<keyword evidence="21" id="KW-1185">Reference proteome</keyword>
<reference evidence="20 21" key="1">
    <citation type="submission" date="2010-04" db="EMBL/GenBank/DDBJ databases">
        <authorList>
            <person name="Qin X."/>
            <person name="Bachman B."/>
            <person name="Battles P."/>
            <person name="Bell A."/>
            <person name="Bess C."/>
            <person name="Bickham C."/>
            <person name="Chaboub L."/>
            <person name="Chen D."/>
            <person name="Coyle M."/>
            <person name="Deiros D.R."/>
            <person name="Dinh H."/>
            <person name="Forbes L."/>
            <person name="Fowler G."/>
            <person name="Francisco L."/>
            <person name="Fu Q."/>
            <person name="Gubbala S."/>
            <person name="Hale W."/>
            <person name="Han Y."/>
            <person name="Hemphill L."/>
            <person name="Highlander S.K."/>
            <person name="Hirani K."/>
            <person name="Hogues M."/>
            <person name="Jackson L."/>
            <person name="Jakkamsetti A."/>
            <person name="Javaid M."/>
            <person name="Jiang H."/>
            <person name="Korchina V."/>
            <person name="Kovar C."/>
            <person name="Lara F."/>
            <person name="Lee S."/>
            <person name="Mata R."/>
            <person name="Mathew T."/>
            <person name="Moen C."/>
            <person name="Morales K."/>
            <person name="Munidasa M."/>
            <person name="Nazareth L."/>
            <person name="Ngo R."/>
            <person name="Nguyen L."/>
            <person name="Okwuonu G."/>
            <person name="Ongeri F."/>
            <person name="Patil S."/>
            <person name="Petrosino J."/>
            <person name="Pham C."/>
            <person name="Pham P."/>
            <person name="Pu L.-L."/>
            <person name="Puazo M."/>
            <person name="Raj R."/>
            <person name="Reid J."/>
            <person name="Rouhana J."/>
            <person name="Saada N."/>
            <person name="Shang Y."/>
            <person name="Simmons D."/>
            <person name="Thornton R."/>
            <person name="Warren J."/>
            <person name="Weissenberger G."/>
            <person name="Zhang J."/>
            <person name="Zhang L."/>
            <person name="Zhou C."/>
            <person name="Zhu D."/>
            <person name="Muzny D."/>
            <person name="Worley K."/>
            <person name="Gibbs R."/>
        </authorList>
    </citation>
    <scope>NUCLEOTIDE SEQUENCE [LARGE SCALE GENOMIC DNA]</scope>
    <source>
        <strain evidence="20 21">ATCC 49957</strain>
    </source>
</reference>
<dbReference type="InterPro" id="IPR014756">
    <property type="entry name" value="Ig_E-set"/>
</dbReference>
<feature type="region of interest" description="Disordered" evidence="18">
    <location>
        <begin position="460"/>
        <end position="486"/>
    </location>
</feature>
<keyword evidence="6" id="KW-0963">Cytoplasm</keyword>
<evidence type="ECO:0000313" key="21">
    <source>
        <dbReference type="Proteomes" id="UP000005324"/>
    </source>
</evidence>
<feature type="active site" description="Proton donor" evidence="15">
    <location>
        <position position="288"/>
    </location>
</feature>